<sequence>MGRTAESNYEITRNAMEKKFLEYDQQDMIDKFHLKYDPQYLYIQLAGREYRIHRLTGRTEYFSGKEQAYLHGDFNAVMTIFDILCYSRPEAALAGKFVSLNHLKGLTVASAPGPDMFAREAEAWNGKCEKLQTACERLAGTPEKIGDVSYKIFLFPFLPVILQFWEGDEEFAPVLKLLWDENILDYMHFETTFYATSYLLERLREETADLEKQTGK</sequence>
<dbReference type="EMBL" id="DXBU01000035">
    <property type="protein sequence ID" value="HIZ21726.1"/>
    <property type="molecule type" value="Genomic_DNA"/>
</dbReference>
<feature type="domain" description="DUF3786" evidence="1">
    <location>
        <begin position="25"/>
        <end position="200"/>
    </location>
</feature>
<reference evidence="2" key="1">
    <citation type="journal article" date="2021" name="PeerJ">
        <title>Extensive microbial diversity within the chicken gut microbiome revealed by metagenomics and culture.</title>
        <authorList>
            <person name="Gilroy R."/>
            <person name="Ravi A."/>
            <person name="Getino M."/>
            <person name="Pursley I."/>
            <person name="Horton D.L."/>
            <person name="Alikhan N.F."/>
            <person name="Baker D."/>
            <person name="Gharbi K."/>
            <person name="Hall N."/>
            <person name="Watson M."/>
            <person name="Adriaenssens E.M."/>
            <person name="Foster-Nyarko E."/>
            <person name="Jarju S."/>
            <person name="Secka A."/>
            <person name="Antonio M."/>
            <person name="Oren A."/>
            <person name="Chaudhuri R.R."/>
            <person name="La Ragione R."/>
            <person name="Hildebrand F."/>
            <person name="Pallen M.J."/>
        </authorList>
    </citation>
    <scope>NUCLEOTIDE SEQUENCE</scope>
    <source>
        <strain evidence="2">14324</strain>
    </source>
</reference>
<name>A0A9D2DQY2_9FIRM</name>
<protein>
    <submittedName>
        <fullName evidence="2">DUF3786 domain-containing protein</fullName>
    </submittedName>
</protein>
<dbReference type="Pfam" id="PF12654">
    <property type="entry name" value="DUF3786"/>
    <property type="match status" value="1"/>
</dbReference>
<reference evidence="2" key="2">
    <citation type="submission" date="2021-04" db="EMBL/GenBank/DDBJ databases">
        <authorList>
            <person name="Gilroy R."/>
        </authorList>
    </citation>
    <scope>NUCLEOTIDE SEQUENCE</scope>
    <source>
        <strain evidence="2">14324</strain>
    </source>
</reference>
<dbReference type="InterPro" id="IPR024264">
    <property type="entry name" value="DUF3786"/>
</dbReference>
<gene>
    <name evidence="2" type="ORF">IAA21_02855</name>
</gene>
<accession>A0A9D2DQY2</accession>
<dbReference type="AlphaFoldDB" id="A0A9D2DQY2"/>
<evidence type="ECO:0000259" key="1">
    <source>
        <dbReference type="Pfam" id="PF12654"/>
    </source>
</evidence>
<organism evidence="2 3">
    <name type="scientific">Candidatus Blautia faecigallinarum</name>
    <dbReference type="NCBI Taxonomy" id="2838488"/>
    <lineage>
        <taxon>Bacteria</taxon>
        <taxon>Bacillati</taxon>
        <taxon>Bacillota</taxon>
        <taxon>Clostridia</taxon>
        <taxon>Lachnospirales</taxon>
        <taxon>Lachnospiraceae</taxon>
        <taxon>Blautia</taxon>
    </lineage>
</organism>
<comment type="caution">
    <text evidence="2">The sequence shown here is derived from an EMBL/GenBank/DDBJ whole genome shotgun (WGS) entry which is preliminary data.</text>
</comment>
<dbReference type="Proteomes" id="UP000824041">
    <property type="component" value="Unassembled WGS sequence"/>
</dbReference>
<proteinExistence type="predicted"/>
<evidence type="ECO:0000313" key="3">
    <source>
        <dbReference type="Proteomes" id="UP000824041"/>
    </source>
</evidence>
<evidence type="ECO:0000313" key="2">
    <source>
        <dbReference type="EMBL" id="HIZ21726.1"/>
    </source>
</evidence>